<evidence type="ECO:0000313" key="11">
    <source>
        <dbReference type="Proteomes" id="UP000179113"/>
    </source>
</evidence>
<dbReference type="InterPro" id="IPR010627">
    <property type="entry name" value="Prepilin_pept_A24_N"/>
</dbReference>
<protein>
    <recommendedName>
        <fullName evidence="12">Peptidase A24A N-terminal domain-containing protein</fullName>
    </recommendedName>
</protein>
<evidence type="ECO:0000313" key="10">
    <source>
        <dbReference type="EMBL" id="OGC68684.1"/>
    </source>
</evidence>
<feature type="transmembrane region" description="Helical" evidence="7">
    <location>
        <begin position="74"/>
        <end position="97"/>
    </location>
</feature>
<dbReference type="InterPro" id="IPR050882">
    <property type="entry name" value="Prepilin_peptidase/N-MTase"/>
</dbReference>
<reference evidence="10 11" key="1">
    <citation type="journal article" date="2016" name="Nat. Commun.">
        <title>Thousands of microbial genomes shed light on interconnected biogeochemical processes in an aquifer system.</title>
        <authorList>
            <person name="Anantharaman K."/>
            <person name="Brown C.T."/>
            <person name="Hug L.A."/>
            <person name="Sharon I."/>
            <person name="Castelle C.J."/>
            <person name="Probst A.J."/>
            <person name="Thomas B.C."/>
            <person name="Singh A."/>
            <person name="Wilkins M.J."/>
            <person name="Karaoz U."/>
            <person name="Brodie E.L."/>
            <person name="Williams K.H."/>
            <person name="Hubbard S.S."/>
            <person name="Banfield J.F."/>
        </authorList>
    </citation>
    <scope>NUCLEOTIDE SEQUENCE [LARGE SCALE GENOMIC DNA]</scope>
</reference>
<dbReference type="AlphaFoldDB" id="A0A1F4WGV1"/>
<feature type="transmembrane region" description="Helical" evidence="7">
    <location>
        <begin position="188"/>
        <end position="208"/>
    </location>
</feature>
<accession>A0A1F4WGV1</accession>
<evidence type="ECO:0000259" key="8">
    <source>
        <dbReference type="Pfam" id="PF01478"/>
    </source>
</evidence>
<comment type="subcellular location">
    <subcellularLocation>
        <location evidence="1">Cell membrane</location>
        <topology evidence="1">Multi-pass membrane protein</topology>
    </subcellularLocation>
</comment>
<keyword evidence="4 7" id="KW-0812">Transmembrane</keyword>
<dbReference type="PANTHER" id="PTHR30487:SF0">
    <property type="entry name" value="PREPILIN LEADER PEPTIDASE_N-METHYLTRANSFERASE-RELATED"/>
    <property type="match status" value="1"/>
</dbReference>
<sequence>MGYIYYFFVFVAGTFFGSFINLVSDRTITGETILTGRSKCDHCNKPLEPQNLVPVLSYFFQKGRCTFCGTKLSLYYPLSEILSGLLLVYSAIITSLFSNFSQYTLIMFVYIAVVLYFYLILFLTDAKYSLLPDKVVFTAIAFVIISLVAITTYDLAVYYNQLAGDAFGKYLLQAGLWNYEVIAALKRFILLFISSFGIAAFFLFLIYITRGRGMGGGDVKLGLLIGLFNGFPNNILAIFLGFLFGAVYSVVLMVLKKKGMKDVIPFGPFLIIGSIIAFTWGTEILDWYFNFL</sequence>
<feature type="transmembrane region" description="Helical" evidence="7">
    <location>
        <begin position="135"/>
        <end position="153"/>
    </location>
</feature>
<name>A0A1F4WGV1_UNCKA</name>
<dbReference type="InterPro" id="IPR000045">
    <property type="entry name" value="Prepilin_IV_endopep_pep"/>
</dbReference>
<dbReference type="Pfam" id="PF06750">
    <property type="entry name" value="A24_N_bact"/>
    <property type="match status" value="1"/>
</dbReference>
<dbReference type="Proteomes" id="UP000179113">
    <property type="component" value="Unassembled WGS sequence"/>
</dbReference>
<dbReference type="EMBL" id="MEWA01000033">
    <property type="protein sequence ID" value="OGC68684.1"/>
    <property type="molecule type" value="Genomic_DNA"/>
</dbReference>
<proteinExistence type="inferred from homology"/>
<feature type="transmembrane region" description="Helical" evidence="7">
    <location>
        <begin position="103"/>
        <end position="123"/>
    </location>
</feature>
<dbReference type="PANTHER" id="PTHR30487">
    <property type="entry name" value="TYPE 4 PREPILIN-LIKE PROTEINS LEADER PEPTIDE-PROCESSING ENZYME"/>
    <property type="match status" value="1"/>
</dbReference>
<dbReference type="Gene3D" id="1.20.120.1220">
    <property type="match status" value="1"/>
</dbReference>
<feature type="transmembrane region" description="Helical" evidence="7">
    <location>
        <begin position="6"/>
        <end position="24"/>
    </location>
</feature>
<dbReference type="GO" id="GO:0004190">
    <property type="term" value="F:aspartic-type endopeptidase activity"/>
    <property type="evidence" value="ECO:0007669"/>
    <property type="project" value="InterPro"/>
</dbReference>
<evidence type="ECO:0008006" key="12">
    <source>
        <dbReference type="Google" id="ProtNLM"/>
    </source>
</evidence>
<evidence type="ECO:0000256" key="4">
    <source>
        <dbReference type="ARBA" id="ARBA00022692"/>
    </source>
</evidence>
<evidence type="ECO:0000256" key="3">
    <source>
        <dbReference type="ARBA" id="ARBA00022475"/>
    </source>
</evidence>
<keyword evidence="6 7" id="KW-0472">Membrane</keyword>
<evidence type="ECO:0000256" key="2">
    <source>
        <dbReference type="ARBA" id="ARBA00005801"/>
    </source>
</evidence>
<dbReference type="GO" id="GO:0006465">
    <property type="term" value="P:signal peptide processing"/>
    <property type="evidence" value="ECO:0007669"/>
    <property type="project" value="TreeGrafter"/>
</dbReference>
<comment type="caution">
    <text evidence="10">The sequence shown here is derived from an EMBL/GenBank/DDBJ whole genome shotgun (WGS) entry which is preliminary data.</text>
</comment>
<feature type="domain" description="Prepilin peptidase A24 N-terminal" evidence="9">
    <location>
        <begin position="11"/>
        <end position="91"/>
    </location>
</feature>
<evidence type="ECO:0000256" key="1">
    <source>
        <dbReference type="ARBA" id="ARBA00004651"/>
    </source>
</evidence>
<gene>
    <name evidence="10" type="ORF">A2415_01890</name>
</gene>
<evidence type="ECO:0000256" key="7">
    <source>
        <dbReference type="SAM" id="Phobius"/>
    </source>
</evidence>
<dbReference type="Pfam" id="PF01478">
    <property type="entry name" value="Peptidase_A24"/>
    <property type="match status" value="1"/>
</dbReference>
<feature type="transmembrane region" description="Helical" evidence="7">
    <location>
        <begin position="267"/>
        <end position="289"/>
    </location>
</feature>
<evidence type="ECO:0000256" key="6">
    <source>
        <dbReference type="ARBA" id="ARBA00023136"/>
    </source>
</evidence>
<keyword evidence="5 7" id="KW-1133">Transmembrane helix</keyword>
<organism evidence="10 11">
    <name type="scientific">candidate division WWE3 bacterium RIFOXYC1_FULL_39_7</name>
    <dbReference type="NCBI Taxonomy" id="1802643"/>
    <lineage>
        <taxon>Bacteria</taxon>
        <taxon>Katanobacteria</taxon>
    </lineage>
</organism>
<keyword evidence="3" id="KW-1003">Cell membrane</keyword>
<comment type="similarity">
    <text evidence="2">Belongs to the peptidase A24 family.</text>
</comment>
<dbReference type="GO" id="GO:0005886">
    <property type="term" value="C:plasma membrane"/>
    <property type="evidence" value="ECO:0007669"/>
    <property type="project" value="UniProtKB-SubCell"/>
</dbReference>
<evidence type="ECO:0000259" key="9">
    <source>
        <dbReference type="Pfam" id="PF06750"/>
    </source>
</evidence>
<evidence type="ECO:0000256" key="5">
    <source>
        <dbReference type="ARBA" id="ARBA00022989"/>
    </source>
</evidence>
<feature type="domain" description="Prepilin type IV endopeptidase peptidase" evidence="8">
    <location>
        <begin position="113"/>
        <end position="250"/>
    </location>
</feature>